<dbReference type="EMBL" id="CP036316">
    <property type="protein sequence ID" value="QDT66910.1"/>
    <property type="molecule type" value="Genomic_DNA"/>
</dbReference>
<proteinExistence type="predicted"/>
<dbReference type="Pfam" id="PF06439">
    <property type="entry name" value="3keto-disac_hyd"/>
    <property type="match status" value="1"/>
</dbReference>
<sequence length="209" mass="23829" precursor="true">MKLMTRLLFMIVVLCCFSLNAFADDSGWISLTDGKSFDGWKASENTDSWTMEDGAFVAHGPRSHLFYVGEHAPFKNFEFRCKVKTMPESNGGIYFHSKYQETGWPKYGYEAQVNATHKDPKKSGSLYAVENVDKAPHDDNEWFDYHIKVDGKHIVITVNGETTVDFTEESDRVAGKDFTRILDEGTFAFQCHDPISKVYFKDVEVKPLP</sequence>
<feature type="domain" description="3-keto-alpha-glucoside-1,2-lyase/3-keto-2-hydroxy-glucal hydratase" evidence="2">
    <location>
        <begin position="27"/>
        <end position="206"/>
    </location>
</feature>
<name>A0A517TEV6_9PLAN</name>
<evidence type="ECO:0000313" key="3">
    <source>
        <dbReference type="EMBL" id="QDT66910.1"/>
    </source>
</evidence>
<dbReference type="Gene3D" id="2.60.120.560">
    <property type="entry name" value="Exo-inulinase, domain 1"/>
    <property type="match status" value="1"/>
</dbReference>
<evidence type="ECO:0000313" key="4">
    <source>
        <dbReference type="Proteomes" id="UP000319976"/>
    </source>
</evidence>
<dbReference type="InterPro" id="IPR010496">
    <property type="entry name" value="AL/BT2_dom"/>
</dbReference>
<gene>
    <name evidence="3" type="ORF">V22_41820</name>
</gene>
<evidence type="ECO:0000259" key="2">
    <source>
        <dbReference type="Pfam" id="PF06439"/>
    </source>
</evidence>
<dbReference type="AlphaFoldDB" id="A0A517TEV6"/>
<dbReference type="OrthoDB" id="242352at2"/>
<keyword evidence="1" id="KW-0732">Signal</keyword>
<feature type="chain" id="PRO_5021845616" description="3-keto-alpha-glucoside-1,2-lyase/3-keto-2-hydroxy-glucal hydratase domain-containing protein" evidence="1">
    <location>
        <begin position="24"/>
        <end position="209"/>
    </location>
</feature>
<protein>
    <recommendedName>
        <fullName evidence="2">3-keto-alpha-glucoside-1,2-lyase/3-keto-2-hydroxy-glucal hydratase domain-containing protein</fullName>
    </recommendedName>
</protein>
<dbReference type="KEGG" id="chya:V22_41820"/>
<feature type="signal peptide" evidence="1">
    <location>
        <begin position="1"/>
        <end position="23"/>
    </location>
</feature>
<evidence type="ECO:0000256" key="1">
    <source>
        <dbReference type="SAM" id="SignalP"/>
    </source>
</evidence>
<accession>A0A517TEV6</accession>
<dbReference type="Proteomes" id="UP000319976">
    <property type="component" value="Chromosome"/>
</dbReference>
<keyword evidence="4" id="KW-1185">Reference proteome</keyword>
<reference evidence="3 4" key="1">
    <citation type="submission" date="2019-02" db="EMBL/GenBank/DDBJ databases">
        <title>Deep-cultivation of Planctomycetes and their phenomic and genomic characterization uncovers novel biology.</title>
        <authorList>
            <person name="Wiegand S."/>
            <person name="Jogler M."/>
            <person name="Boedeker C."/>
            <person name="Pinto D."/>
            <person name="Vollmers J."/>
            <person name="Rivas-Marin E."/>
            <person name="Kohn T."/>
            <person name="Peeters S.H."/>
            <person name="Heuer A."/>
            <person name="Rast P."/>
            <person name="Oberbeckmann S."/>
            <person name="Bunk B."/>
            <person name="Jeske O."/>
            <person name="Meyerdierks A."/>
            <person name="Storesund J.E."/>
            <person name="Kallscheuer N."/>
            <person name="Luecker S."/>
            <person name="Lage O.M."/>
            <person name="Pohl T."/>
            <person name="Merkel B.J."/>
            <person name="Hornburger P."/>
            <person name="Mueller R.-W."/>
            <person name="Bruemmer F."/>
            <person name="Labrenz M."/>
            <person name="Spormann A.M."/>
            <person name="Op den Camp H."/>
            <person name="Overmann J."/>
            <person name="Amann R."/>
            <person name="Jetten M.S.M."/>
            <person name="Mascher T."/>
            <person name="Medema M.H."/>
            <person name="Devos D.P."/>
            <person name="Kaster A.-K."/>
            <person name="Ovreas L."/>
            <person name="Rohde M."/>
            <person name="Galperin M.Y."/>
            <person name="Jogler C."/>
        </authorList>
    </citation>
    <scope>NUCLEOTIDE SEQUENCE [LARGE SCALE GENOMIC DNA]</scope>
    <source>
        <strain evidence="3 4">V22</strain>
    </source>
</reference>
<dbReference type="GO" id="GO:0016787">
    <property type="term" value="F:hydrolase activity"/>
    <property type="evidence" value="ECO:0007669"/>
    <property type="project" value="InterPro"/>
</dbReference>
<organism evidence="3 4">
    <name type="scientific">Calycomorphotria hydatis</name>
    <dbReference type="NCBI Taxonomy" id="2528027"/>
    <lineage>
        <taxon>Bacteria</taxon>
        <taxon>Pseudomonadati</taxon>
        <taxon>Planctomycetota</taxon>
        <taxon>Planctomycetia</taxon>
        <taxon>Planctomycetales</taxon>
        <taxon>Planctomycetaceae</taxon>
        <taxon>Calycomorphotria</taxon>
    </lineage>
</organism>